<evidence type="ECO:0000313" key="2">
    <source>
        <dbReference type="EMBL" id="KUK46287.1"/>
    </source>
</evidence>
<evidence type="ECO:0000256" key="1">
    <source>
        <dbReference type="SAM" id="SignalP"/>
    </source>
</evidence>
<sequence>MKRSGLICSLILLLCLVSGCGITKETVPTEDVLGTQVSIILTETALHSTFPPTETLMPSPSSTAVPITETPTLTLTQTSIPTETQDLSDPAILLGSPAWTYDFNSTSSPWDFESEQALFETSDGYLNITSRLNPNWHSWWVSSPRLKDAYLEARIEMDDCGGFDRFGVAVRASTDGEQFYFIGLTCDGRWGFFRMATGVEIIEIHPFNELDTVTEDWTEPHRIGIWMEGSSFKFYIDGNEIGTATDNTLSGEGYTGFLIAYSETPGYTVRVDRLQYWDLP</sequence>
<accession>A0A117LGR5</accession>
<reference evidence="2 3" key="1">
    <citation type="journal article" date="2015" name="MBio">
        <title>Genome-Resolved Metagenomic Analysis Reveals Roles for Candidate Phyla and Other Microbial Community Members in Biogeochemical Transformations in Oil Reservoirs.</title>
        <authorList>
            <person name="Hu P."/>
            <person name="Tom L."/>
            <person name="Singh A."/>
            <person name="Thomas B.C."/>
            <person name="Baker B.J."/>
            <person name="Piceno Y.M."/>
            <person name="Andersen G.L."/>
            <person name="Banfield J.F."/>
        </authorList>
    </citation>
    <scope>NUCLEOTIDE SEQUENCE [LARGE SCALE GENOMIC DNA]</scope>
    <source>
        <strain evidence="2">46_16</strain>
    </source>
</reference>
<keyword evidence="1" id="KW-0732">Signal</keyword>
<protein>
    <recommendedName>
        <fullName evidence="4">3-keto-disaccharide hydrolase domain-containing protein</fullName>
    </recommendedName>
</protein>
<evidence type="ECO:0008006" key="4">
    <source>
        <dbReference type="Google" id="ProtNLM"/>
    </source>
</evidence>
<organism evidence="2 3">
    <name type="scientific">Anaerolinea thermophila</name>
    <dbReference type="NCBI Taxonomy" id="167964"/>
    <lineage>
        <taxon>Bacteria</taxon>
        <taxon>Bacillati</taxon>
        <taxon>Chloroflexota</taxon>
        <taxon>Anaerolineae</taxon>
        <taxon>Anaerolineales</taxon>
        <taxon>Anaerolineaceae</taxon>
        <taxon>Anaerolinea</taxon>
    </lineage>
</organism>
<dbReference type="AlphaFoldDB" id="A0A117LGR5"/>
<dbReference type="Gene3D" id="2.60.120.560">
    <property type="entry name" value="Exo-inulinase, domain 1"/>
    <property type="match status" value="1"/>
</dbReference>
<proteinExistence type="predicted"/>
<dbReference type="EMBL" id="LGFU01000044">
    <property type="protein sequence ID" value="KUK46287.1"/>
    <property type="molecule type" value="Genomic_DNA"/>
</dbReference>
<feature type="chain" id="PRO_5007150729" description="3-keto-disaccharide hydrolase domain-containing protein" evidence="1">
    <location>
        <begin position="24"/>
        <end position="280"/>
    </location>
</feature>
<dbReference type="PROSITE" id="PS51257">
    <property type="entry name" value="PROKAR_LIPOPROTEIN"/>
    <property type="match status" value="1"/>
</dbReference>
<evidence type="ECO:0000313" key="3">
    <source>
        <dbReference type="Proteomes" id="UP000064249"/>
    </source>
</evidence>
<name>A0A117LGR5_9CHLR</name>
<gene>
    <name evidence="2" type="ORF">XD73_0839</name>
</gene>
<comment type="caution">
    <text evidence="2">The sequence shown here is derived from an EMBL/GenBank/DDBJ whole genome shotgun (WGS) entry which is preliminary data.</text>
</comment>
<dbReference type="Proteomes" id="UP000064249">
    <property type="component" value="Unassembled WGS sequence"/>
</dbReference>
<feature type="signal peptide" evidence="1">
    <location>
        <begin position="1"/>
        <end position="23"/>
    </location>
</feature>